<evidence type="ECO:0000256" key="8">
    <source>
        <dbReference type="PROSITE-ProRule" id="PRU00740"/>
    </source>
</evidence>
<feature type="transmembrane region" description="Helical" evidence="9">
    <location>
        <begin position="212"/>
        <end position="235"/>
    </location>
</feature>
<comment type="caution">
    <text evidence="8">Lacks conserved residue(s) required for the propagation of feature annotation.</text>
</comment>
<keyword evidence="2 8" id="KW-0812">Transmembrane</keyword>
<dbReference type="Gene3D" id="2.40.160.110">
    <property type="match status" value="1"/>
</dbReference>
<keyword evidence="3" id="KW-0732">Signal</keyword>
<sequence>MFEMLDNYVHERSLPPPGAHLGRNDSSVNSASNFDLPSGAQIYRPVLQPSESTPHIGTYALTSLAGKPCIKATMGVEYIVIQEKKTWYFNLEPSSVSTSGSCGKDTAVLSLTLPDNAAGLQLTFRMVTYLSHIPAIQQLKDTFNKTYFGLLDHSRLFTTADGLSFKCQSGYLLLMSSELWIKLVPLQIQAFTLPKGKYGKEMECWADFNKQVVPVIVGAVVVGLILTLVLTHLFIKDRRRHGYEAL</sequence>
<evidence type="ECO:0000256" key="4">
    <source>
        <dbReference type="ARBA" id="ARBA00022753"/>
    </source>
</evidence>
<evidence type="ECO:0000313" key="11">
    <source>
        <dbReference type="Ensembl" id="ENSENLP00000027590.1"/>
    </source>
</evidence>
<keyword evidence="5 9" id="KW-1133">Transmembrane helix</keyword>
<keyword evidence="6 8" id="KW-0472">Membrane</keyword>
<dbReference type="PROSITE" id="PS51407">
    <property type="entry name" value="LAMP_3"/>
    <property type="match status" value="1"/>
</dbReference>
<keyword evidence="13" id="KW-1185">Reference proteome</keyword>
<gene>
    <name evidence="11" type="primary">LOC115042449</name>
    <name evidence="12" type="synonym">LOC115042468</name>
</gene>
<comment type="similarity">
    <text evidence="8">Belongs to the LAMP family.</text>
</comment>
<dbReference type="PANTHER" id="PTHR11506:SF30">
    <property type="entry name" value="LYSOSOME-ASSOCIATED MEMBRANE GLYCOPROTEIN 3"/>
    <property type="match status" value="1"/>
</dbReference>
<dbReference type="OMA" id="GPEVECW"/>
<evidence type="ECO:0000256" key="9">
    <source>
        <dbReference type="SAM" id="Phobius"/>
    </source>
</evidence>
<evidence type="ECO:0000256" key="1">
    <source>
        <dbReference type="ARBA" id="ARBA00004530"/>
    </source>
</evidence>
<dbReference type="InterPro" id="IPR048528">
    <property type="entry name" value="Lamp2-like_luminal"/>
</dbReference>
<dbReference type="PANTHER" id="PTHR11506">
    <property type="entry name" value="LYSOSOME-ASSOCIATED MEMBRANE GLYCOPROTEIN"/>
    <property type="match status" value="1"/>
</dbReference>
<reference evidence="11" key="2">
    <citation type="submission" date="2025-05" db="UniProtKB">
        <authorList>
            <consortium name="Ensembl"/>
        </authorList>
    </citation>
    <scope>IDENTIFICATION</scope>
</reference>
<evidence type="ECO:0000313" key="13">
    <source>
        <dbReference type="Proteomes" id="UP000472264"/>
    </source>
</evidence>
<protein>
    <recommendedName>
        <fullName evidence="10">Lysosome-associated membrane glycoprotein 2-like luminal domain-containing protein</fullName>
    </recommendedName>
</protein>
<dbReference type="GO" id="GO:0031902">
    <property type="term" value="C:late endosome membrane"/>
    <property type="evidence" value="ECO:0007669"/>
    <property type="project" value="TreeGrafter"/>
</dbReference>
<keyword evidence="8" id="KW-1015">Disulfide bond</keyword>
<organism evidence="11 13">
    <name type="scientific">Echeneis naucrates</name>
    <name type="common">Live sharksucker</name>
    <dbReference type="NCBI Taxonomy" id="173247"/>
    <lineage>
        <taxon>Eukaryota</taxon>
        <taxon>Metazoa</taxon>
        <taxon>Chordata</taxon>
        <taxon>Craniata</taxon>
        <taxon>Vertebrata</taxon>
        <taxon>Euteleostomi</taxon>
        <taxon>Actinopterygii</taxon>
        <taxon>Neopterygii</taxon>
        <taxon>Teleostei</taxon>
        <taxon>Neoteleostei</taxon>
        <taxon>Acanthomorphata</taxon>
        <taxon>Carangaria</taxon>
        <taxon>Carangiformes</taxon>
        <taxon>Echeneidae</taxon>
        <taxon>Echeneis</taxon>
    </lineage>
</organism>
<dbReference type="Ensembl" id="ENSENLT00000028423.1">
    <property type="protein sequence ID" value="ENSENLP00000027590.1"/>
    <property type="gene ID" value="ENSENLG00000012376.1"/>
</dbReference>
<evidence type="ECO:0000256" key="3">
    <source>
        <dbReference type="ARBA" id="ARBA00022729"/>
    </source>
</evidence>
<keyword evidence="4" id="KW-0967">Endosome</keyword>
<dbReference type="GO" id="GO:0005765">
    <property type="term" value="C:lysosomal membrane"/>
    <property type="evidence" value="ECO:0007669"/>
    <property type="project" value="UniProtKB-SubCell"/>
</dbReference>
<proteinExistence type="inferred from homology"/>
<evidence type="ECO:0000259" key="10">
    <source>
        <dbReference type="Pfam" id="PF01299"/>
    </source>
</evidence>
<dbReference type="Pfam" id="PF01299">
    <property type="entry name" value="Lamp2-like_luminal"/>
    <property type="match status" value="1"/>
</dbReference>
<keyword evidence="7" id="KW-0325">Glycoprotein</keyword>
<comment type="subcellular location">
    <subcellularLocation>
        <location evidence="1">Endosome membrane</location>
        <topology evidence="1">Single-pass type I membrane protein</topology>
    </subcellularLocation>
    <subcellularLocation>
        <location evidence="8">Lysosome membrane</location>
        <topology evidence="8">Single-pass type I membrane protein</topology>
    </subcellularLocation>
</comment>
<dbReference type="InterPro" id="IPR002000">
    <property type="entry name" value="Lysosome-assoc_membr_glycop"/>
</dbReference>
<accession>A0A665V7I1</accession>
<name>A0A665V7I1_ECHNA</name>
<dbReference type="Ensembl" id="ENSENLT00000028794.1">
    <property type="protein sequence ID" value="ENSENLP00000027952.1"/>
    <property type="gene ID" value="ENSENLG00000012496.1"/>
</dbReference>
<dbReference type="GO" id="GO:0072594">
    <property type="term" value="P:establishment of protein localization to organelle"/>
    <property type="evidence" value="ECO:0007669"/>
    <property type="project" value="TreeGrafter"/>
</dbReference>
<evidence type="ECO:0000256" key="2">
    <source>
        <dbReference type="ARBA" id="ARBA00022692"/>
    </source>
</evidence>
<dbReference type="AlphaFoldDB" id="A0A665V7I1"/>
<dbReference type="Proteomes" id="UP000472264">
    <property type="component" value="Chromosome 4"/>
</dbReference>
<evidence type="ECO:0000256" key="6">
    <source>
        <dbReference type="ARBA" id="ARBA00023136"/>
    </source>
</evidence>
<evidence type="ECO:0000313" key="12">
    <source>
        <dbReference type="Ensembl" id="ENSENLP00000027952.1"/>
    </source>
</evidence>
<dbReference type="GO" id="GO:0005886">
    <property type="term" value="C:plasma membrane"/>
    <property type="evidence" value="ECO:0007669"/>
    <property type="project" value="TreeGrafter"/>
</dbReference>
<feature type="domain" description="Lysosome-associated membrane glycoprotein 2-like luminal" evidence="10">
    <location>
        <begin position="54"/>
        <end position="193"/>
    </location>
</feature>
<evidence type="ECO:0000256" key="5">
    <source>
        <dbReference type="ARBA" id="ARBA00022989"/>
    </source>
</evidence>
<dbReference type="PRINTS" id="PR00336">
    <property type="entry name" value="LYSASSOCTDMP"/>
</dbReference>
<feature type="disulfide bond" evidence="8">
    <location>
        <begin position="167"/>
        <end position="204"/>
    </location>
</feature>
<evidence type="ECO:0000256" key="7">
    <source>
        <dbReference type="ARBA" id="ARBA00023180"/>
    </source>
</evidence>
<keyword evidence="8" id="KW-0458">Lysosome</keyword>
<reference evidence="11" key="1">
    <citation type="submission" date="2021-04" db="EMBL/GenBank/DDBJ databases">
        <authorList>
            <consortium name="Wellcome Sanger Institute Data Sharing"/>
        </authorList>
    </citation>
    <scope>NUCLEOTIDE SEQUENCE [LARGE SCALE GENOMIC DNA]</scope>
</reference>